<name>A0AAN7MWN5_MYCAM</name>
<reference evidence="2 3" key="1">
    <citation type="journal article" date="2023" name="J. Hered.">
        <title>Chromosome-level genome of the wood stork (Mycteria americana) provides insight into avian chromosome evolution.</title>
        <authorList>
            <person name="Flamio R. Jr."/>
            <person name="Ramstad K.M."/>
        </authorList>
    </citation>
    <scope>NUCLEOTIDE SEQUENCE [LARGE SCALE GENOMIC DNA]</scope>
    <source>
        <strain evidence="2">JAX WOST 10</strain>
    </source>
</reference>
<gene>
    <name evidence="2" type="ORF">QYF61_015351</name>
</gene>
<feature type="region of interest" description="Disordered" evidence="1">
    <location>
        <begin position="1"/>
        <end position="26"/>
    </location>
</feature>
<evidence type="ECO:0000313" key="2">
    <source>
        <dbReference type="EMBL" id="KAK4815067.1"/>
    </source>
</evidence>
<dbReference type="Proteomes" id="UP001333110">
    <property type="component" value="Unassembled WGS sequence"/>
</dbReference>
<sequence>MRGSRGAVPTLGRRASAEGRCGGAETRLNNPNSQPFLIREVLQPSDHFCGPPLDPLQQVCIFLVLGTPELDAVLQYGPLRDTTHYCFPLGHRAIDCKSLDVAIQPILYPSNSPSIKPISLQFNSKNVVGDHIKDLTEVQEDVFHDLTGHKEFSSVEKRGWHEAPPGSPELCLHTRPPLSTNSLRHRVLT</sequence>
<comment type="caution">
    <text evidence="2">The sequence shown here is derived from an EMBL/GenBank/DDBJ whole genome shotgun (WGS) entry which is preliminary data.</text>
</comment>
<protein>
    <submittedName>
        <fullName evidence="2">Uncharacterized protein</fullName>
    </submittedName>
</protein>
<accession>A0AAN7MWN5</accession>
<evidence type="ECO:0000313" key="3">
    <source>
        <dbReference type="Proteomes" id="UP001333110"/>
    </source>
</evidence>
<dbReference type="EMBL" id="JAUNZN010000010">
    <property type="protein sequence ID" value="KAK4815067.1"/>
    <property type="molecule type" value="Genomic_DNA"/>
</dbReference>
<dbReference type="AlphaFoldDB" id="A0AAN7MWN5"/>
<keyword evidence="3" id="KW-1185">Reference proteome</keyword>
<organism evidence="2 3">
    <name type="scientific">Mycteria americana</name>
    <name type="common">Wood stork</name>
    <dbReference type="NCBI Taxonomy" id="33587"/>
    <lineage>
        <taxon>Eukaryota</taxon>
        <taxon>Metazoa</taxon>
        <taxon>Chordata</taxon>
        <taxon>Craniata</taxon>
        <taxon>Vertebrata</taxon>
        <taxon>Euteleostomi</taxon>
        <taxon>Archelosauria</taxon>
        <taxon>Archosauria</taxon>
        <taxon>Dinosauria</taxon>
        <taxon>Saurischia</taxon>
        <taxon>Theropoda</taxon>
        <taxon>Coelurosauria</taxon>
        <taxon>Aves</taxon>
        <taxon>Neognathae</taxon>
        <taxon>Neoaves</taxon>
        <taxon>Aequornithes</taxon>
        <taxon>Ciconiiformes</taxon>
        <taxon>Ciconiidae</taxon>
        <taxon>Mycteria</taxon>
    </lineage>
</organism>
<proteinExistence type="predicted"/>
<evidence type="ECO:0000256" key="1">
    <source>
        <dbReference type="SAM" id="MobiDB-lite"/>
    </source>
</evidence>